<dbReference type="PANTHER" id="PTHR30055:SF196">
    <property type="entry name" value="HTH-TYPE TRANSCRIPTIONAL REGULATOR RUTR"/>
    <property type="match status" value="1"/>
</dbReference>
<evidence type="ECO:0000256" key="2">
    <source>
        <dbReference type="PROSITE-ProRule" id="PRU00335"/>
    </source>
</evidence>
<evidence type="ECO:0000256" key="1">
    <source>
        <dbReference type="ARBA" id="ARBA00023125"/>
    </source>
</evidence>
<proteinExistence type="predicted"/>
<dbReference type="AlphaFoldDB" id="A0A1Y5T803"/>
<dbReference type="InterPro" id="IPR013573">
    <property type="entry name" value="Tscrpt_reg_YcdC_C"/>
</dbReference>
<keyword evidence="5" id="KW-1185">Reference proteome</keyword>
<dbReference type="InParanoid" id="A0A1Y5T803"/>
<keyword evidence="1 2" id="KW-0238">DNA-binding</keyword>
<dbReference type="Gene3D" id="1.10.357.10">
    <property type="entry name" value="Tetracycline Repressor, domain 2"/>
    <property type="match status" value="1"/>
</dbReference>
<dbReference type="InterPro" id="IPR050109">
    <property type="entry name" value="HTH-type_TetR-like_transc_reg"/>
</dbReference>
<dbReference type="FunCoup" id="A0A1Y5T803">
    <property type="interactions" value="163"/>
</dbReference>
<dbReference type="PROSITE" id="PS50977">
    <property type="entry name" value="HTH_TETR_2"/>
    <property type="match status" value="1"/>
</dbReference>
<accession>A0A1Y5T803</accession>
<dbReference type="GO" id="GO:0003700">
    <property type="term" value="F:DNA-binding transcription factor activity"/>
    <property type="evidence" value="ECO:0007669"/>
    <property type="project" value="TreeGrafter"/>
</dbReference>
<evidence type="ECO:0000313" key="4">
    <source>
        <dbReference type="EMBL" id="SLN57473.1"/>
    </source>
</evidence>
<feature type="DNA-binding region" description="H-T-H motif" evidence="2">
    <location>
        <begin position="41"/>
        <end position="60"/>
    </location>
</feature>
<dbReference type="GO" id="GO:0045892">
    <property type="term" value="P:negative regulation of DNA-templated transcription"/>
    <property type="evidence" value="ECO:0007669"/>
    <property type="project" value="InterPro"/>
</dbReference>
<dbReference type="Gene3D" id="1.10.10.60">
    <property type="entry name" value="Homeodomain-like"/>
    <property type="match status" value="1"/>
</dbReference>
<reference evidence="4 5" key="1">
    <citation type="submission" date="2017-03" db="EMBL/GenBank/DDBJ databases">
        <authorList>
            <person name="Afonso C.L."/>
            <person name="Miller P.J."/>
            <person name="Scott M.A."/>
            <person name="Spackman E."/>
            <person name="Goraichik I."/>
            <person name="Dimitrov K.M."/>
            <person name="Suarez D.L."/>
            <person name="Swayne D.E."/>
        </authorList>
    </citation>
    <scope>NUCLEOTIDE SEQUENCE [LARGE SCALE GENOMIC DNA]</scope>
    <source>
        <strain evidence="4 5">CECT 7691</strain>
    </source>
</reference>
<gene>
    <name evidence="4" type="primary">rutR</name>
    <name evidence="4" type="ORF">OCH7691_02522</name>
</gene>
<dbReference type="GO" id="GO:0000976">
    <property type="term" value="F:transcription cis-regulatory region binding"/>
    <property type="evidence" value="ECO:0007669"/>
    <property type="project" value="TreeGrafter"/>
</dbReference>
<dbReference type="InterPro" id="IPR001647">
    <property type="entry name" value="HTH_TetR"/>
</dbReference>
<dbReference type="Pfam" id="PF08362">
    <property type="entry name" value="TetR_C_3"/>
    <property type="match status" value="1"/>
</dbReference>
<dbReference type="Proteomes" id="UP000193200">
    <property type="component" value="Unassembled WGS sequence"/>
</dbReference>
<feature type="domain" description="HTH tetR-type" evidence="3">
    <location>
        <begin position="18"/>
        <end position="78"/>
    </location>
</feature>
<dbReference type="InterPro" id="IPR009057">
    <property type="entry name" value="Homeodomain-like_sf"/>
</dbReference>
<dbReference type="SUPFAM" id="SSF48498">
    <property type="entry name" value="Tetracyclin repressor-like, C-terminal domain"/>
    <property type="match status" value="1"/>
</dbReference>
<sequence length="226" mass="25317">MNECTAETTDNSPGRIRQLNEARIMQAAEQVFADAGFRGATTAAIAERAGLPKANVHYYFRTKSELYRAVLDNILKLWLDALHDITADDDPREALTHYIEAKVELSRSQPEASRVFANELIRGAPRLKRYLSNELRDWIDARVPVIQAWIAQGKIAPIDPYFLFFNIWAMTQTYADFQSQCAAVLGRGDKLKPEDYDRASAEIVTTVMRALGLETAPTGARHGGDD</sequence>
<dbReference type="PRINTS" id="PR00455">
    <property type="entry name" value="HTHTETR"/>
</dbReference>
<dbReference type="Pfam" id="PF00440">
    <property type="entry name" value="TetR_N"/>
    <property type="match status" value="1"/>
</dbReference>
<dbReference type="SUPFAM" id="SSF46689">
    <property type="entry name" value="Homeodomain-like"/>
    <property type="match status" value="1"/>
</dbReference>
<dbReference type="RefSeq" id="WP_217807958.1">
    <property type="nucleotide sequence ID" value="NZ_FWFR01000002.1"/>
</dbReference>
<dbReference type="InterPro" id="IPR036271">
    <property type="entry name" value="Tet_transcr_reg_TetR-rel_C_sf"/>
</dbReference>
<dbReference type="PANTHER" id="PTHR30055">
    <property type="entry name" value="HTH-TYPE TRANSCRIPTIONAL REGULATOR RUTR"/>
    <property type="match status" value="1"/>
</dbReference>
<evidence type="ECO:0000313" key="5">
    <source>
        <dbReference type="Proteomes" id="UP000193200"/>
    </source>
</evidence>
<dbReference type="EMBL" id="FWFR01000002">
    <property type="protein sequence ID" value="SLN57473.1"/>
    <property type="molecule type" value="Genomic_DNA"/>
</dbReference>
<name>A0A1Y5T803_9PROT</name>
<protein>
    <submittedName>
        <fullName evidence="4">HTH-type transcriptional regulator RutR</fullName>
    </submittedName>
</protein>
<organism evidence="4 5">
    <name type="scientific">Oceanibacterium hippocampi</name>
    <dbReference type="NCBI Taxonomy" id="745714"/>
    <lineage>
        <taxon>Bacteria</taxon>
        <taxon>Pseudomonadati</taxon>
        <taxon>Pseudomonadota</taxon>
        <taxon>Alphaproteobacteria</taxon>
        <taxon>Sneathiellales</taxon>
        <taxon>Sneathiellaceae</taxon>
        <taxon>Oceanibacterium</taxon>
    </lineage>
</organism>
<evidence type="ECO:0000259" key="3">
    <source>
        <dbReference type="PROSITE" id="PS50977"/>
    </source>
</evidence>